<dbReference type="InterPro" id="IPR036388">
    <property type="entry name" value="WH-like_DNA-bd_sf"/>
</dbReference>
<proteinExistence type="predicted"/>
<evidence type="ECO:0000256" key="2">
    <source>
        <dbReference type="ARBA" id="ARBA00023125"/>
    </source>
</evidence>
<name>A0A7W7T8I2_9PSEU</name>
<keyword evidence="1" id="KW-0805">Transcription regulation</keyword>
<evidence type="ECO:0000256" key="3">
    <source>
        <dbReference type="ARBA" id="ARBA00023163"/>
    </source>
</evidence>
<dbReference type="InterPro" id="IPR000524">
    <property type="entry name" value="Tscrpt_reg_HTH_GntR"/>
</dbReference>
<organism evidence="6 7">
    <name type="scientific">Saccharothrix violaceirubra</name>
    <dbReference type="NCBI Taxonomy" id="413306"/>
    <lineage>
        <taxon>Bacteria</taxon>
        <taxon>Bacillati</taxon>
        <taxon>Actinomycetota</taxon>
        <taxon>Actinomycetes</taxon>
        <taxon>Pseudonocardiales</taxon>
        <taxon>Pseudonocardiaceae</taxon>
        <taxon>Saccharothrix</taxon>
    </lineage>
</organism>
<dbReference type="InterPro" id="IPR011663">
    <property type="entry name" value="UTRA"/>
</dbReference>
<dbReference type="SMART" id="SM00345">
    <property type="entry name" value="HTH_GNTR"/>
    <property type="match status" value="1"/>
</dbReference>
<keyword evidence="2" id="KW-0238">DNA-binding</keyword>
<feature type="domain" description="HTH gntR-type" evidence="5">
    <location>
        <begin position="27"/>
        <end position="95"/>
    </location>
</feature>
<dbReference type="PANTHER" id="PTHR44846">
    <property type="entry name" value="MANNOSYL-D-GLYCERATE TRANSPORT/METABOLISM SYSTEM REPRESSOR MNGR-RELATED"/>
    <property type="match status" value="1"/>
</dbReference>
<dbReference type="AlphaFoldDB" id="A0A7W7T8I2"/>
<dbReference type="SMART" id="SM00866">
    <property type="entry name" value="UTRA"/>
    <property type="match status" value="1"/>
</dbReference>
<dbReference type="Pfam" id="PF07702">
    <property type="entry name" value="UTRA"/>
    <property type="match status" value="1"/>
</dbReference>
<dbReference type="GO" id="GO:0003700">
    <property type="term" value="F:DNA-binding transcription factor activity"/>
    <property type="evidence" value="ECO:0007669"/>
    <property type="project" value="InterPro"/>
</dbReference>
<dbReference type="Proteomes" id="UP000542674">
    <property type="component" value="Unassembled WGS sequence"/>
</dbReference>
<dbReference type="EMBL" id="JACHJS010000001">
    <property type="protein sequence ID" value="MBB4967245.1"/>
    <property type="molecule type" value="Genomic_DNA"/>
</dbReference>
<protein>
    <submittedName>
        <fullName evidence="6">GntR family transcriptional regulator</fullName>
    </submittedName>
</protein>
<dbReference type="PROSITE" id="PS50949">
    <property type="entry name" value="HTH_GNTR"/>
    <property type="match status" value="1"/>
</dbReference>
<dbReference type="GO" id="GO:0045892">
    <property type="term" value="P:negative regulation of DNA-templated transcription"/>
    <property type="evidence" value="ECO:0007669"/>
    <property type="project" value="TreeGrafter"/>
</dbReference>
<dbReference type="PANTHER" id="PTHR44846:SF17">
    <property type="entry name" value="GNTR-FAMILY TRANSCRIPTIONAL REGULATOR"/>
    <property type="match status" value="1"/>
</dbReference>
<accession>A0A7W7T8I2</accession>
<dbReference type="SUPFAM" id="SSF46785">
    <property type="entry name" value="Winged helix' DNA-binding domain"/>
    <property type="match status" value="1"/>
</dbReference>
<dbReference type="RefSeq" id="WP_184671786.1">
    <property type="nucleotide sequence ID" value="NZ_BAABAI010000048.1"/>
</dbReference>
<evidence type="ECO:0000259" key="5">
    <source>
        <dbReference type="PROSITE" id="PS50949"/>
    </source>
</evidence>
<gene>
    <name evidence="6" type="ORF">F4559_004604</name>
</gene>
<dbReference type="Pfam" id="PF00392">
    <property type="entry name" value="GntR"/>
    <property type="match status" value="1"/>
</dbReference>
<dbReference type="Gene3D" id="1.10.10.10">
    <property type="entry name" value="Winged helix-like DNA-binding domain superfamily/Winged helix DNA-binding domain"/>
    <property type="match status" value="1"/>
</dbReference>
<dbReference type="Gene3D" id="3.40.1410.10">
    <property type="entry name" value="Chorismate lyase-like"/>
    <property type="match status" value="1"/>
</dbReference>
<evidence type="ECO:0000256" key="4">
    <source>
        <dbReference type="SAM" id="MobiDB-lite"/>
    </source>
</evidence>
<feature type="region of interest" description="Disordered" evidence="4">
    <location>
        <begin position="1"/>
        <end position="22"/>
    </location>
</feature>
<reference evidence="6 7" key="1">
    <citation type="submission" date="2020-08" db="EMBL/GenBank/DDBJ databases">
        <title>Sequencing the genomes of 1000 actinobacteria strains.</title>
        <authorList>
            <person name="Klenk H.-P."/>
        </authorList>
    </citation>
    <scope>NUCLEOTIDE SEQUENCE [LARGE SCALE GENOMIC DNA]</scope>
    <source>
        <strain evidence="6 7">DSM 45084</strain>
    </source>
</reference>
<evidence type="ECO:0000256" key="1">
    <source>
        <dbReference type="ARBA" id="ARBA00023015"/>
    </source>
</evidence>
<keyword evidence="7" id="KW-1185">Reference proteome</keyword>
<dbReference type="SUPFAM" id="SSF64288">
    <property type="entry name" value="Chorismate lyase-like"/>
    <property type="match status" value="1"/>
</dbReference>
<dbReference type="GO" id="GO:0003677">
    <property type="term" value="F:DNA binding"/>
    <property type="evidence" value="ECO:0007669"/>
    <property type="project" value="UniProtKB-KW"/>
</dbReference>
<dbReference type="InterPro" id="IPR050679">
    <property type="entry name" value="Bact_HTH_transcr_reg"/>
</dbReference>
<dbReference type="PRINTS" id="PR00035">
    <property type="entry name" value="HTHGNTR"/>
</dbReference>
<evidence type="ECO:0000313" key="6">
    <source>
        <dbReference type="EMBL" id="MBB4967245.1"/>
    </source>
</evidence>
<dbReference type="InterPro" id="IPR028978">
    <property type="entry name" value="Chorismate_lyase_/UTRA_dom_sf"/>
</dbReference>
<comment type="caution">
    <text evidence="6">The sequence shown here is derived from an EMBL/GenBank/DDBJ whole genome shotgun (WGS) entry which is preliminary data.</text>
</comment>
<keyword evidence="3" id="KW-0804">Transcription</keyword>
<dbReference type="InterPro" id="IPR036390">
    <property type="entry name" value="WH_DNA-bd_sf"/>
</dbReference>
<evidence type="ECO:0000313" key="7">
    <source>
        <dbReference type="Proteomes" id="UP000542674"/>
    </source>
</evidence>
<sequence>MTNATAAPVTAHRAGRVPRQRGGGVDEVKYRLIADHLIAAMNRGEHPVGSTLPTLQQLMERFGVARGTARAAVAVLVAEGLATPRQGYGTVVSATRTRSDQAKPRTLPSGIPHPKVVLSGWTAATPDIASRLGIPAGTLVVHRIRHHHTGTRVTRIEQQWLPESIATAIEERTGHDISDRDDTPQPDLTPLLRHAGFDPVVATVQVGARLPDHAEADTMRLSTDTPLVVVDRITHSSSGSPVEVTSTVSTTGRTAPRFTIPITG</sequence>